<feature type="compositionally biased region" description="Gly residues" evidence="1">
    <location>
        <begin position="228"/>
        <end position="245"/>
    </location>
</feature>
<sequence length="295" mass="29747">KRPSLPPGSSRAQTPLSPRPSGVPRGGGGGGAPRGCGGGEEERRLSPPSSCLPRSPTLPGLHLSPPPLPAPAARQSRLTHAPRIVCLTDPRPLPRSSSAPAPHAPGSGPRVRRPPPRALAKPFFPGLALTSARRPAPRLSPGLKAPSPAAPPRSHFSPPPPSPPPGPSPLESGLQPGRGLSPLFASPPLPFPSDPTPVSPFPGRRREPGGKEAAPGTGESSRAEGRGGCRGRQGGGKGGGDGGEGASHNSSPGSRPRSRPRPGPPTALEGGGWLEEGDAQVLAARTGTQHCQGPI</sequence>
<feature type="compositionally biased region" description="Pro residues" evidence="1">
    <location>
        <begin position="185"/>
        <end position="200"/>
    </location>
</feature>
<proteinExistence type="predicted"/>
<dbReference type="GeneID" id="102828631"/>
<gene>
    <name evidence="3" type="primary">LOC102828631</name>
</gene>
<evidence type="ECO:0000313" key="3">
    <source>
        <dbReference type="RefSeq" id="XP_006875755.1"/>
    </source>
</evidence>
<dbReference type="Proteomes" id="UP000504623">
    <property type="component" value="Unplaced"/>
</dbReference>
<feature type="region of interest" description="Disordered" evidence="1">
    <location>
        <begin position="1"/>
        <end position="272"/>
    </location>
</feature>
<protein>
    <submittedName>
        <fullName evidence="3">Basic proline-rich protein-like</fullName>
    </submittedName>
</protein>
<keyword evidence="2" id="KW-1185">Reference proteome</keyword>
<organism evidence="2 3">
    <name type="scientific">Chrysochloris asiatica</name>
    <name type="common">Cape golden mole</name>
    <dbReference type="NCBI Taxonomy" id="185453"/>
    <lineage>
        <taxon>Eukaryota</taxon>
        <taxon>Metazoa</taxon>
        <taxon>Chordata</taxon>
        <taxon>Craniata</taxon>
        <taxon>Vertebrata</taxon>
        <taxon>Euteleostomi</taxon>
        <taxon>Mammalia</taxon>
        <taxon>Eutheria</taxon>
        <taxon>Afrotheria</taxon>
        <taxon>Chrysochloridae</taxon>
        <taxon>Chrysochlorinae</taxon>
        <taxon>Chrysochloris</taxon>
    </lineage>
</organism>
<feature type="compositionally biased region" description="Gly residues" evidence="1">
    <location>
        <begin position="24"/>
        <end position="38"/>
    </location>
</feature>
<feature type="non-terminal residue" evidence="3">
    <location>
        <position position="1"/>
    </location>
</feature>
<feature type="compositionally biased region" description="Low complexity" evidence="1">
    <location>
        <begin position="46"/>
        <end position="63"/>
    </location>
</feature>
<accession>A0A9B0UAM3</accession>
<evidence type="ECO:0000256" key="1">
    <source>
        <dbReference type="SAM" id="MobiDB-lite"/>
    </source>
</evidence>
<reference evidence="3" key="1">
    <citation type="submission" date="2025-08" db="UniProtKB">
        <authorList>
            <consortium name="RefSeq"/>
        </authorList>
    </citation>
    <scope>IDENTIFICATION</scope>
    <source>
        <tissue evidence="3">Spleen</tissue>
    </source>
</reference>
<feature type="compositionally biased region" description="Low complexity" evidence="1">
    <location>
        <begin position="94"/>
        <end position="109"/>
    </location>
</feature>
<dbReference type="RefSeq" id="XP_006875755.1">
    <property type="nucleotide sequence ID" value="XM_006875693.1"/>
</dbReference>
<feature type="compositionally biased region" description="Pro residues" evidence="1">
    <location>
        <begin position="157"/>
        <end position="168"/>
    </location>
</feature>
<evidence type="ECO:0000313" key="2">
    <source>
        <dbReference type="Proteomes" id="UP000504623"/>
    </source>
</evidence>
<name>A0A9B0UAM3_CHRAS</name>
<dbReference type="AlphaFoldDB" id="A0A9B0UAM3"/>